<dbReference type="InParanoid" id="D8PXC5"/>
<dbReference type="PANTHER" id="PTHR42791">
    <property type="entry name" value="GNAT FAMILY ACETYLTRANSFERASE"/>
    <property type="match status" value="1"/>
</dbReference>
<dbReference type="VEuPathDB" id="FungiDB:SCHCODRAFT_02569994"/>
<dbReference type="HOGENOM" id="CLU_069195_3_0_1"/>
<dbReference type="EMBL" id="GL377304">
    <property type="protein sequence ID" value="EFI99057.1"/>
    <property type="molecule type" value="Genomic_DNA"/>
</dbReference>
<dbReference type="STRING" id="578458.D8PXC5"/>
<gene>
    <name evidence="1" type="ORF">SCHCODRAFT_233584</name>
</gene>
<dbReference type="PANTHER" id="PTHR42791:SF1">
    <property type="entry name" value="N-ACETYLTRANSFERASE DOMAIN-CONTAINING PROTEIN"/>
    <property type="match status" value="1"/>
</dbReference>
<dbReference type="Gene3D" id="3.40.630.30">
    <property type="match status" value="1"/>
</dbReference>
<organism evidence="2">
    <name type="scientific">Schizophyllum commune (strain H4-8 / FGSC 9210)</name>
    <name type="common">Split gill fungus</name>
    <dbReference type="NCBI Taxonomy" id="578458"/>
    <lineage>
        <taxon>Eukaryota</taxon>
        <taxon>Fungi</taxon>
        <taxon>Dikarya</taxon>
        <taxon>Basidiomycota</taxon>
        <taxon>Agaricomycotina</taxon>
        <taxon>Agaricomycetes</taxon>
        <taxon>Agaricomycetidae</taxon>
        <taxon>Agaricales</taxon>
        <taxon>Schizophyllaceae</taxon>
        <taxon>Schizophyllum</taxon>
    </lineage>
</organism>
<dbReference type="InterPro" id="IPR052523">
    <property type="entry name" value="Trichothecene_AcTrans"/>
</dbReference>
<protein>
    <submittedName>
        <fullName evidence="1">Uncharacterized protein</fullName>
    </submittedName>
</protein>
<evidence type="ECO:0000313" key="1">
    <source>
        <dbReference type="EMBL" id="EFI99057.1"/>
    </source>
</evidence>
<sequence>MAPPTGPYVREAKLPEEFRELSLVAARAFASHPLKNYFSHQKTAIHLQKGKRKEKSLRQLANFEESILLYVKLLGGRIMVVAVPEEDGKERLAACAAWTPPGASEKESLMVIIRAKYHRTVRAWGMVALKRIVGEFTPVQEKQREKAAERYGIKNNDYWYLELLFTNPEDEGRAYEPTKLFMLNAASERSIAIYHHYGWKTFDQHMLGVGKVAADGTAAKGEQAKGVLLELMVKEPAKTQ</sequence>
<accession>D8PXC5</accession>
<dbReference type="AlphaFoldDB" id="D8PXC5"/>
<evidence type="ECO:0000313" key="2">
    <source>
        <dbReference type="Proteomes" id="UP000007431"/>
    </source>
</evidence>
<dbReference type="OMA" id="NEVTDCN"/>
<keyword evidence="2" id="KW-1185">Reference proteome</keyword>
<reference evidence="1 2" key="1">
    <citation type="journal article" date="2010" name="Nat. Biotechnol.">
        <title>Genome sequence of the model mushroom Schizophyllum commune.</title>
        <authorList>
            <person name="Ohm R.A."/>
            <person name="de Jong J.F."/>
            <person name="Lugones L.G."/>
            <person name="Aerts A."/>
            <person name="Kothe E."/>
            <person name="Stajich J.E."/>
            <person name="de Vries R.P."/>
            <person name="Record E."/>
            <person name="Levasseur A."/>
            <person name="Baker S.E."/>
            <person name="Bartholomew K.A."/>
            <person name="Coutinho P.M."/>
            <person name="Erdmann S."/>
            <person name="Fowler T.J."/>
            <person name="Gathman A.C."/>
            <person name="Lombard V."/>
            <person name="Henrissat B."/>
            <person name="Knabe N."/>
            <person name="Kuees U."/>
            <person name="Lilly W.W."/>
            <person name="Lindquist E."/>
            <person name="Lucas S."/>
            <person name="Magnuson J.K."/>
            <person name="Piumi F."/>
            <person name="Raudaskoski M."/>
            <person name="Salamov A."/>
            <person name="Schmutz J."/>
            <person name="Schwarze F.W.M.R."/>
            <person name="vanKuyk P.A."/>
            <person name="Horton J.S."/>
            <person name="Grigoriev I.V."/>
            <person name="Woesten H.A.B."/>
        </authorList>
    </citation>
    <scope>NUCLEOTIDE SEQUENCE [LARGE SCALE GENOMIC DNA]</scope>
    <source>
        <strain evidence="2">H4-8 / FGSC 9210</strain>
    </source>
</reference>
<dbReference type="eggNOG" id="ENOG502RYMB">
    <property type="taxonomic scope" value="Eukaryota"/>
</dbReference>
<name>D8PXC5_SCHCM</name>
<dbReference type="Proteomes" id="UP000007431">
    <property type="component" value="Unassembled WGS sequence"/>
</dbReference>
<proteinExistence type="predicted"/>